<name>A0A8S3SD82_MYTED</name>
<evidence type="ECO:0000256" key="9">
    <source>
        <dbReference type="ARBA" id="ARBA00023180"/>
    </source>
</evidence>
<dbReference type="Gene3D" id="3.40.50.300">
    <property type="entry name" value="P-loop containing nucleotide triphosphate hydrolases"/>
    <property type="match status" value="1"/>
</dbReference>
<keyword evidence="7" id="KW-0333">Golgi apparatus</keyword>
<evidence type="ECO:0000256" key="2">
    <source>
        <dbReference type="ARBA" id="ARBA00008124"/>
    </source>
</evidence>
<evidence type="ECO:0000313" key="12">
    <source>
        <dbReference type="Proteomes" id="UP000683360"/>
    </source>
</evidence>
<evidence type="ECO:0000256" key="5">
    <source>
        <dbReference type="ARBA" id="ARBA00022968"/>
    </source>
</evidence>
<dbReference type="OrthoDB" id="514299at2759"/>
<dbReference type="AlphaFoldDB" id="A0A8S3SD82"/>
<accession>A0A8S3SD82</accession>
<keyword evidence="9" id="KW-0325">Glycoprotein</keyword>
<evidence type="ECO:0000313" key="11">
    <source>
        <dbReference type="EMBL" id="CAG2218787.1"/>
    </source>
</evidence>
<dbReference type="SUPFAM" id="SSF52540">
    <property type="entry name" value="P-loop containing nucleoside triphosphate hydrolases"/>
    <property type="match status" value="1"/>
</dbReference>
<dbReference type="Pfam" id="PF06990">
    <property type="entry name" value="Gal-3-0_sulfotr"/>
    <property type="match status" value="1"/>
</dbReference>
<keyword evidence="5" id="KW-0735">Signal-anchor</keyword>
<dbReference type="EMBL" id="CAJPWZ010001611">
    <property type="protein sequence ID" value="CAG2218787.1"/>
    <property type="molecule type" value="Genomic_DNA"/>
</dbReference>
<keyword evidence="6 10" id="KW-1133">Transmembrane helix</keyword>
<evidence type="ECO:0000256" key="6">
    <source>
        <dbReference type="ARBA" id="ARBA00022989"/>
    </source>
</evidence>
<evidence type="ECO:0000256" key="7">
    <source>
        <dbReference type="ARBA" id="ARBA00023034"/>
    </source>
</evidence>
<gene>
    <name evidence="11" type="ORF">MEDL_32379</name>
</gene>
<keyword evidence="8 10" id="KW-0472">Membrane</keyword>
<keyword evidence="12" id="KW-1185">Reference proteome</keyword>
<keyword evidence="4 10" id="KW-0812">Transmembrane</keyword>
<protein>
    <submittedName>
        <fullName evidence="11">GAL3ST1</fullName>
        <ecNumber evidence="11">2.8.2.11</ecNumber>
    </submittedName>
</protein>
<dbReference type="GO" id="GO:0000139">
    <property type="term" value="C:Golgi membrane"/>
    <property type="evidence" value="ECO:0007669"/>
    <property type="project" value="UniProtKB-SubCell"/>
</dbReference>
<keyword evidence="3 11" id="KW-0808">Transferase</keyword>
<dbReference type="Proteomes" id="UP000683360">
    <property type="component" value="Unassembled WGS sequence"/>
</dbReference>
<feature type="transmembrane region" description="Helical" evidence="10">
    <location>
        <begin position="25"/>
        <end position="44"/>
    </location>
</feature>
<sequence length="406" mass="47811">MKQGKSTKDQEKGEEHSHIKRSTGILRILSFLCILFTVVFYSHFREFLNSLSTTKDIDYYHRSHVHVCQQRAVNVAFLKVHKTGGTTVSNILLRYGDSRGLNIALPKLNSPKWNYLGFNTILQRDRIFPIPPTETYNILCNHAIYSRNSFRELLGADVVNIGIIREPVSQFVSAAHFFGLLRELQFKLKIKNKSELISKFSKNPNLCPDLLKIYMHNRMSFDFGLEAKDFDNETAIDEFLRSLDKDFALVIVTEYFDESLVLLKRILCMNLKDILYIPLNVNTRKKREPIIVSEEDKFNIRQYNHADLKLYQYFKDELIKQLQQSGNNINNEIQNFKSIHKSVIHFCNERKSEKFSNSKVFEIEETIWNDNFTVTTRECEIMMEYEFKTVKRLTKKAEAKFKIWKR</sequence>
<proteinExistence type="inferred from homology"/>
<comment type="subcellular location">
    <subcellularLocation>
        <location evidence="1">Golgi apparatus membrane</location>
        <topology evidence="1">Single-pass type II membrane protein</topology>
    </subcellularLocation>
</comment>
<dbReference type="GO" id="GO:0009247">
    <property type="term" value="P:glycolipid biosynthetic process"/>
    <property type="evidence" value="ECO:0007669"/>
    <property type="project" value="InterPro"/>
</dbReference>
<comment type="similarity">
    <text evidence="2">Belongs to the galactose-3-O-sulfotransferase family.</text>
</comment>
<dbReference type="PANTHER" id="PTHR14647">
    <property type="entry name" value="GALACTOSE-3-O-SULFOTRANSFERASE"/>
    <property type="match status" value="1"/>
</dbReference>
<evidence type="ECO:0000256" key="4">
    <source>
        <dbReference type="ARBA" id="ARBA00022692"/>
    </source>
</evidence>
<dbReference type="InterPro" id="IPR009729">
    <property type="entry name" value="Gal-3-0_sulfotransfrase"/>
</dbReference>
<organism evidence="11 12">
    <name type="scientific">Mytilus edulis</name>
    <name type="common">Blue mussel</name>
    <dbReference type="NCBI Taxonomy" id="6550"/>
    <lineage>
        <taxon>Eukaryota</taxon>
        <taxon>Metazoa</taxon>
        <taxon>Spiralia</taxon>
        <taxon>Lophotrochozoa</taxon>
        <taxon>Mollusca</taxon>
        <taxon>Bivalvia</taxon>
        <taxon>Autobranchia</taxon>
        <taxon>Pteriomorphia</taxon>
        <taxon>Mytilida</taxon>
        <taxon>Mytiloidea</taxon>
        <taxon>Mytilidae</taxon>
        <taxon>Mytilinae</taxon>
        <taxon>Mytilus</taxon>
    </lineage>
</organism>
<dbReference type="EC" id="2.8.2.11" evidence="11"/>
<evidence type="ECO:0000256" key="3">
    <source>
        <dbReference type="ARBA" id="ARBA00022679"/>
    </source>
</evidence>
<comment type="caution">
    <text evidence="11">The sequence shown here is derived from an EMBL/GenBank/DDBJ whole genome shotgun (WGS) entry which is preliminary data.</text>
</comment>
<reference evidence="11" key="1">
    <citation type="submission" date="2021-03" db="EMBL/GenBank/DDBJ databases">
        <authorList>
            <person name="Bekaert M."/>
        </authorList>
    </citation>
    <scope>NUCLEOTIDE SEQUENCE</scope>
</reference>
<dbReference type="GO" id="GO:0001733">
    <property type="term" value="F:galactosylceramide sulfotransferase activity"/>
    <property type="evidence" value="ECO:0007669"/>
    <property type="project" value="UniProtKB-EC"/>
</dbReference>
<evidence type="ECO:0000256" key="10">
    <source>
        <dbReference type="SAM" id="Phobius"/>
    </source>
</evidence>
<evidence type="ECO:0000256" key="8">
    <source>
        <dbReference type="ARBA" id="ARBA00023136"/>
    </source>
</evidence>
<evidence type="ECO:0000256" key="1">
    <source>
        <dbReference type="ARBA" id="ARBA00004323"/>
    </source>
</evidence>
<dbReference type="PANTHER" id="PTHR14647:SF87">
    <property type="entry name" value="PUTATIVE-RELATED"/>
    <property type="match status" value="1"/>
</dbReference>
<dbReference type="InterPro" id="IPR027417">
    <property type="entry name" value="P-loop_NTPase"/>
</dbReference>